<comment type="caution">
    <text evidence="1">The sequence shown here is derived from an EMBL/GenBank/DDBJ whole genome shotgun (WGS) entry which is preliminary data.</text>
</comment>
<dbReference type="Proteomes" id="UP000176191">
    <property type="component" value="Unassembled WGS sequence"/>
</dbReference>
<reference evidence="1 2" key="1">
    <citation type="journal article" date="2016" name="Nat. Commun.">
        <title>Thousands of microbial genomes shed light on interconnected biogeochemical processes in an aquifer system.</title>
        <authorList>
            <person name="Anantharaman K."/>
            <person name="Brown C.T."/>
            <person name="Hug L.A."/>
            <person name="Sharon I."/>
            <person name="Castelle C.J."/>
            <person name="Probst A.J."/>
            <person name="Thomas B.C."/>
            <person name="Singh A."/>
            <person name="Wilkins M.J."/>
            <person name="Karaoz U."/>
            <person name="Brodie E.L."/>
            <person name="Williams K.H."/>
            <person name="Hubbard S.S."/>
            <person name="Banfield J.F."/>
        </authorList>
    </citation>
    <scope>NUCLEOTIDE SEQUENCE [LARGE SCALE GENOMIC DNA]</scope>
</reference>
<name>A0A1F5F6Z0_9BACT</name>
<evidence type="ECO:0008006" key="3">
    <source>
        <dbReference type="Google" id="ProtNLM"/>
    </source>
</evidence>
<proteinExistence type="predicted"/>
<evidence type="ECO:0000313" key="1">
    <source>
        <dbReference type="EMBL" id="OGD75423.1"/>
    </source>
</evidence>
<organism evidence="1 2">
    <name type="scientific">Candidatus Collierbacteria bacterium RIFOXYA2_FULL_46_10</name>
    <dbReference type="NCBI Taxonomy" id="1817726"/>
    <lineage>
        <taxon>Bacteria</taxon>
        <taxon>Candidatus Collieribacteriota</taxon>
    </lineage>
</organism>
<sequence length="110" mass="12358">MIEVFSSVDVGVVLPLILITLNQVTAILERDEFQCQFQDEHAHSGKLSIHHIRGKADVPENLISVCNGGAHWGKLHNGATNEQKEEWARELAEIATERTIVAKAWGWKFE</sequence>
<protein>
    <recommendedName>
        <fullName evidence="3">HNH nuclease domain-containing protein</fullName>
    </recommendedName>
</protein>
<dbReference type="EMBL" id="MFAK01000005">
    <property type="protein sequence ID" value="OGD75423.1"/>
    <property type="molecule type" value="Genomic_DNA"/>
</dbReference>
<accession>A0A1F5F6Z0</accession>
<evidence type="ECO:0000313" key="2">
    <source>
        <dbReference type="Proteomes" id="UP000176191"/>
    </source>
</evidence>
<gene>
    <name evidence="1" type="ORF">A2228_00965</name>
</gene>
<dbReference type="AlphaFoldDB" id="A0A1F5F6Z0"/>